<feature type="compositionally biased region" description="Polar residues" evidence="1">
    <location>
        <begin position="1142"/>
        <end position="1171"/>
    </location>
</feature>
<feature type="compositionally biased region" description="Basic and acidic residues" evidence="1">
    <location>
        <begin position="660"/>
        <end position="676"/>
    </location>
</feature>
<feature type="region of interest" description="Disordered" evidence="1">
    <location>
        <begin position="431"/>
        <end position="479"/>
    </location>
</feature>
<dbReference type="Proteomes" id="UP000663850">
    <property type="component" value="Unassembled WGS sequence"/>
</dbReference>
<comment type="caution">
    <text evidence="3">The sequence shown here is derived from an EMBL/GenBank/DDBJ whole genome shotgun (WGS) entry which is preliminary data.</text>
</comment>
<feature type="compositionally biased region" description="Basic and acidic residues" evidence="1">
    <location>
        <begin position="738"/>
        <end position="749"/>
    </location>
</feature>
<feature type="compositionally biased region" description="Polar residues" evidence="1">
    <location>
        <begin position="91"/>
        <end position="106"/>
    </location>
</feature>
<feature type="compositionally biased region" description="Low complexity" evidence="1">
    <location>
        <begin position="1060"/>
        <end position="1083"/>
    </location>
</feature>
<feature type="compositionally biased region" description="Polar residues" evidence="1">
    <location>
        <begin position="439"/>
        <end position="455"/>
    </location>
</feature>
<feature type="compositionally biased region" description="Low complexity" evidence="1">
    <location>
        <begin position="289"/>
        <end position="321"/>
    </location>
</feature>
<feature type="compositionally biased region" description="Basic and acidic residues" evidence="1">
    <location>
        <begin position="345"/>
        <end position="359"/>
    </location>
</feature>
<feature type="region of interest" description="Disordered" evidence="1">
    <location>
        <begin position="1"/>
        <end position="124"/>
    </location>
</feature>
<feature type="compositionally biased region" description="Basic residues" evidence="1">
    <location>
        <begin position="639"/>
        <end position="651"/>
    </location>
</feature>
<reference evidence="3" key="1">
    <citation type="submission" date="2021-01" db="EMBL/GenBank/DDBJ databases">
        <authorList>
            <person name="Kaushik A."/>
        </authorList>
    </citation>
    <scope>NUCLEOTIDE SEQUENCE</scope>
    <source>
        <strain evidence="3">Type strain: AG8-Rh-89/</strain>
    </source>
</reference>
<dbReference type="EMBL" id="CAJMWZ010002241">
    <property type="protein sequence ID" value="CAE6451877.1"/>
    <property type="molecule type" value="Genomic_DNA"/>
</dbReference>
<keyword evidence="2" id="KW-0812">Transmembrane</keyword>
<feature type="transmembrane region" description="Helical" evidence="2">
    <location>
        <begin position="1247"/>
        <end position="1266"/>
    </location>
</feature>
<keyword evidence="2" id="KW-0472">Membrane</keyword>
<feature type="compositionally biased region" description="Low complexity" evidence="1">
    <location>
        <begin position="22"/>
        <end position="38"/>
    </location>
</feature>
<dbReference type="AlphaFoldDB" id="A0A8H3B9W3"/>
<keyword evidence="2" id="KW-1133">Transmembrane helix</keyword>
<feature type="compositionally biased region" description="Pro residues" evidence="1">
    <location>
        <begin position="1084"/>
        <end position="1094"/>
    </location>
</feature>
<feature type="region of interest" description="Disordered" evidence="1">
    <location>
        <begin position="289"/>
        <end position="375"/>
    </location>
</feature>
<evidence type="ECO:0008006" key="5">
    <source>
        <dbReference type="Google" id="ProtNLM"/>
    </source>
</evidence>
<feature type="region of interest" description="Disordered" evidence="1">
    <location>
        <begin position="397"/>
        <end position="419"/>
    </location>
</feature>
<evidence type="ECO:0000313" key="3">
    <source>
        <dbReference type="EMBL" id="CAE6451877.1"/>
    </source>
</evidence>
<feature type="compositionally biased region" description="Polar residues" evidence="1">
    <location>
        <begin position="884"/>
        <end position="903"/>
    </location>
</feature>
<feature type="transmembrane region" description="Helical" evidence="2">
    <location>
        <begin position="1181"/>
        <end position="1199"/>
    </location>
</feature>
<evidence type="ECO:0000256" key="2">
    <source>
        <dbReference type="SAM" id="Phobius"/>
    </source>
</evidence>
<feature type="compositionally biased region" description="Basic and acidic residues" evidence="1">
    <location>
        <begin position="972"/>
        <end position="985"/>
    </location>
</feature>
<evidence type="ECO:0000313" key="4">
    <source>
        <dbReference type="Proteomes" id="UP000663850"/>
    </source>
</evidence>
<gene>
    <name evidence="3" type="ORF">RDB_LOCUS42183</name>
</gene>
<feature type="region of interest" description="Disordered" evidence="1">
    <location>
        <begin position="788"/>
        <end position="807"/>
    </location>
</feature>
<feature type="region of interest" description="Disordered" evidence="1">
    <location>
        <begin position="706"/>
        <end position="775"/>
    </location>
</feature>
<organism evidence="3 4">
    <name type="scientific">Rhizoctonia solani</name>
    <dbReference type="NCBI Taxonomy" id="456999"/>
    <lineage>
        <taxon>Eukaryota</taxon>
        <taxon>Fungi</taxon>
        <taxon>Dikarya</taxon>
        <taxon>Basidiomycota</taxon>
        <taxon>Agaricomycotina</taxon>
        <taxon>Agaricomycetes</taxon>
        <taxon>Cantharellales</taxon>
        <taxon>Ceratobasidiaceae</taxon>
        <taxon>Rhizoctonia</taxon>
    </lineage>
</organism>
<sequence length="1267" mass="137494">MPLNTFAPSRPWNESQKSSDPRPQSSKTKSRSPSSQNSLTRRNSAPLLGALGSKENKPARPRPKVDTSLTYQRPGMTPTIKPTTPIGRLSTFGTPYNSSWETSRTESIPRPSTAPLPDDDDDLVGGVHYTTYGSRTSQVYEAPFSDISIPVPQELRAQAKSEIARSEKEKEKGHRRSGSALLRMVGVEPATPDVEHKEHSRPRKLTLNSILQPTSNSITHQASQHSFAYTVNSGSGTESTRGTTSAEDTTLISMSRFPLPPDFGTPRTPGTIVGTPTTATMATPTIAGTPTLAATPTVGVSSNGSGTPTTSGTPRPNTPGSMITMHHSTPSTPAIPEFLAASRTTPEELSARSTPDDSRPSTATGTDNDPSKPRLRTRGSLLALAMSAAAMVGVDVEGHGGDSKAEAASKPDPPVETPKTERAFEFSFPLPEHMKANSPPATSQPETFDPTSQAELTKPDVQPQAQPRPNPSDPANPRRRSLLERLTSRITTPMPDSTIEDVTWNSVSSDWTDAEDTRQLRPGPVLDFDLAPEEPLIDMEQFGLLDGTWSPVRQSATFPPMASTPRAIFPTSHSTPLSPTDEGARSPTHMDSLLPHEEPVSPTRLRARTLSKLSMTGRKVLTLGGRSSARATFSDASKATRRSKRRAHGRGMSRDSIPTRTREGGRLESLTRRESADALSAEGTMEGTVLYGVGEEMLRLMFAGGTASSTEGSEKDQLLPHTTQTPHGHVIPSQNLMLEKEERERERTRSLPQPRANLVSSPTERDKSSDLASLSNPSAVMLLNIRQKGHRRGTASKENASLDKIRASLDQKVRPSLEYKVRSSFEYKSRPGKSRSRSKSTPLGISQQRQSVEVVGILTNGNNSGRTTPNHTFGRGAGRVVIVNSTTTPNGMGTPTRKTTRSNPMPPIDTETSQTLVQPGVVVTAPTPPAPQRSFSMPLEPLPAAEGSEIRPESPRGTVSRGTSVQFVPESFEGRRRGGKNRKETANTLVAPVPEVNGNGKGKRKVEREPTDASDTSVKKPRLSVEEMDISFMGEPLFGGQPQHRRGGFGSQASSHPSTYSRQSQSYSRHSQSYSRHSQSYFPTPNPYPSPTSSPEPGRATIPIHAILTPRVQSLYGTGAKSDYTSHRQSISSIPRPKSRASARSNATGAKSYRSNATGARSNKTSASQRGPKQWHDRLPLQGWCFLVGFLIPFVWWFAAFARAEKGYYGGGIWSRDAESQWEGVRTDVHRDDGRIDAHTWRFRCRLMAVVSIVVYVPVIVLAAVFA</sequence>
<name>A0A8H3B9W3_9AGAM</name>
<feature type="region of interest" description="Disordered" evidence="1">
    <location>
        <begin position="1118"/>
        <end position="1173"/>
    </location>
</feature>
<feature type="region of interest" description="Disordered" evidence="1">
    <location>
        <begin position="567"/>
        <end position="601"/>
    </location>
</feature>
<accession>A0A8H3B9W3</accession>
<proteinExistence type="predicted"/>
<feature type="region of interest" description="Disordered" evidence="1">
    <location>
        <begin position="623"/>
        <end position="681"/>
    </location>
</feature>
<feature type="region of interest" description="Disordered" evidence="1">
    <location>
        <begin position="824"/>
        <end position="849"/>
    </location>
</feature>
<feature type="compositionally biased region" description="Basic and acidic residues" evidence="1">
    <location>
        <begin position="397"/>
        <end position="409"/>
    </location>
</feature>
<feature type="compositionally biased region" description="Polar residues" evidence="1">
    <location>
        <begin position="720"/>
        <end position="736"/>
    </location>
</feature>
<protein>
    <recommendedName>
        <fullName evidence="5">Mucin-2</fullName>
    </recommendedName>
</protein>
<feature type="region of interest" description="Disordered" evidence="1">
    <location>
        <begin position="969"/>
        <end position="1100"/>
    </location>
</feature>
<feature type="region of interest" description="Disordered" evidence="1">
    <location>
        <begin position="884"/>
        <end position="905"/>
    </location>
</feature>
<evidence type="ECO:0000256" key="1">
    <source>
        <dbReference type="SAM" id="MobiDB-lite"/>
    </source>
</evidence>